<evidence type="ECO:0000256" key="10">
    <source>
        <dbReference type="ARBA" id="ARBA00032441"/>
    </source>
</evidence>
<dbReference type="GO" id="GO:0005524">
    <property type="term" value="F:ATP binding"/>
    <property type="evidence" value="ECO:0007669"/>
    <property type="project" value="UniProtKB-KW"/>
</dbReference>
<name>A0A9D1SGU9_9FIRM</name>
<dbReference type="AlphaFoldDB" id="A0A9D1SGU9"/>
<evidence type="ECO:0000256" key="7">
    <source>
        <dbReference type="ARBA" id="ARBA00022741"/>
    </source>
</evidence>
<keyword evidence="9" id="KW-0460">Magnesium</keyword>
<organism evidence="11 12">
    <name type="scientific">Candidatus Scatosoma pullistercoris</name>
    <dbReference type="NCBI Taxonomy" id="2840934"/>
    <lineage>
        <taxon>Bacteria</taxon>
        <taxon>Bacillati</taxon>
        <taxon>Bacillota</taxon>
        <taxon>Clostridia</taxon>
        <taxon>Candidatus Scatosoma</taxon>
    </lineage>
</organism>
<evidence type="ECO:0000313" key="11">
    <source>
        <dbReference type="EMBL" id="HIU59182.1"/>
    </source>
</evidence>
<proteinExistence type="inferred from homology"/>
<evidence type="ECO:0000256" key="5">
    <source>
        <dbReference type="ARBA" id="ARBA00022694"/>
    </source>
</evidence>
<dbReference type="SUPFAM" id="SSF52540">
    <property type="entry name" value="P-loop containing nucleoside triphosphate hydrolases"/>
    <property type="match status" value="1"/>
</dbReference>
<evidence type="ECO:0000256" key="4">
    <source>
        <dbReference type="ARBA" id="ARBA00022490"/>
    </source>
</evidence>
<dbReference type="Proteomes" id="UP000824081">
    <property type="component" value="Unassembled WGS sequence"/>
</dbReference>
<evidence type="ECO:0000256" key="6">
    <source>
        <dbReference type="ARBA" id="ARBA00022723"/>
    </source>
</evidence>
<evidence type="ECO:0000256" key="1">
    <source>
        <dbReference type="ARBA" id="ARBA00004496"/>
    </source>
</evidence>
<comment type="subcellular location">
    <subcellularLocation>
        <location evidence="1">Cytoplasm</location>
    </subcellularLocation>
</comment>
<evidence type="ECO:0000256" key="3">
    <source>
        <dbReference type="ARBA" id="ARBA00019010"/>
    </source>
</evidence>
<evidence type="ECO:0000313" key="12">
    <source>
        <dbReference type="Proteomes" id="UP000824081"/>
    </source>
</evidence>
<comment type="similarity">
    <text evidence="2">Belongs to the TsaE family.</text>
</comment>
<dbReference type="GO" id="GO:0002949">
    <property type="term" value="P:tRNA threonylcarbamoyladenosine modification"/>
    <property type="evidence" value="ECO:0007669"/>
    <property type="project" value="InterPro"/>
</dbReference>
<keyword evidence="4" id="KW-0963">Cytoplasm</keyword>
<evidence type="ECO:0000256" key="2">
    <source>
        <dbReference type="ARBA" id="ARBA00007599"/>
    </source>
</evidence>
<dbReference type="PANTHER" id="PTHR33540">
    <property type="entry name" value="TRNA THREONYLCARBAMOYLADENOSINE BIOSYNTHESIS PROTEIN TSAE"/>
    <property type="match status" value="1"/>
</dbReference>
<evidence type="ECO:0000256" key="8">
    <source>
        <dbReference type="ARBA" id="ARBA00022840"/>
    </source>
</evidence>
<dbReference type="EMBL" id="DVMZ01000098">
    <property type="protein sequence ID" value="HIU59182.1"/>
    <property type="molecule type" value="Genomic_DNA"/>
</dbReference>
<dbReference type="PANTHER" id="PTHR33540:SF2">
    <property type="entry name" value="TRNA THREONYLCARBAMOYLADENOSINE BIOSYNTHESIS PROTEIN TSAE"/>
    <property type="match status" value="1"/>
</dbReference>
<gene>
    <name evidence="11" type="primary">tsaE</name>
    <name evidence="11" type="ORF">IAC57_03670</name>
</gene>
<dbReference type="Pfam" id="PF02367">
    <property type="entry name" value="TsaE"/>
    <property type="match status" value="1"/>
</dbReference>
<dbReference type="InterPro" id="IPR027417">
    <property type="entry name" value="P-loop_NTPase"/>
</dbReference>
<dbReference type="NCBIfam" id="TIGR00150">
    <property type="entry name" value="T6A_YjeE"/>
    <property type="match status" value="1"/>
</dbReference>
<keyword evidence="6" id="KW-0479">Metal-binding</keyword>
<dbReference type="GO" id="GO:0046872">
    <property type="term" value="F:metal ion binding"/>
    <property type="evidence" value="ECO:0007669"/>
    <property type="project" value="UniProtKB-KW"/>
</dbReference>
<accession>A0A9D1SGU9</accession>
<dbReference type="GO" id="GO:0005737">
    <property type="term" value="C:cytoplasm"/>
    <property type="evidence" value="ECO:0007669"/>
    <property type="project" value="UniProtKB-SubCell"/>
</dbReference>
<protein>
    <recommendedName>
        <fullName evidence="3">tRNA threonylcarbamoyladenosine biosynthesis protein TsaE</fullName>
    </recommendedName>
    <alternativeName>
        <fullName evidence="10">t(6)A37 threonylcarbamoyladenosine biosynthesis protein TsaE</fullName>
    </alternativeName>
</protein>
<keyword evidence="5" id="KW-0819">tRNA processing</keyword>
<reference evidence="11" key="2">
    <citation type="journal article" date="2021" name="PeerJ">
        <title>Extensive microbial diversity within the chicken gut microbiome revealed by metagenomics and culture.</title>
        <authorList>
            <person name="Gilroy R."/>
            <person name="Ravi A."/>
            <person name="Getino M."/>
            <person name="Pursley I."/>
            <person name="Horton D.L."/>
            <person name="Alikhan N.F."/>
            <person name="Baker D."/>
            <person name="Gharbi K."/>
            <person name="Hall N."/>
            <person name="Watson M."/>
            <person name="Adriaenssens E.M."/>
            <person name="Foster-Nyarko E."/>
            <person name="Jarju S."/>
            <person name="Secka A."/>
            <person name="Antonio M."/>
            <person name="Oren A."/>
            <person name="Chaudhuri R.R."/>
            <person name="La Ragione R."/>
            <person name="Hildebrand F."/>
            <person name="Pallen M.J."/>
        </authorList>
    </citation>
    <scope>NUCLEOTIDE SEQUENCE</scope>
    <source>
        <strain evidence="11">11687</strain>
    </source>
</reference>
<reference evidence="11" key="1">
    <citation type="submission" date="2020-10" db="EMBL/GenBank/DDBJ databases">
        <authorList>
            <person name="Gilroy R."/>
        </authorList>
    </citation>
    <scope>NUCLEOTIDE SEQUENCE</scope>
    <source>
        <strain evidence="11">11687</strain>
    </source>
</reference>
<dbReference type="InterPro" id="IPR003442">
    <property type="entry name" value="T6A_TsaE"/>
</dbReference>
<evidence type="ECO:0000256" key="9">
    <source>
        <dbReference type="ARBA" id="ARBA00022842"/>
    </source>
</evidence>
<keyword evidence="8" id="KW-0067">ATP-binding</keyword>
<comment type="caution">
    <text evidence="11">The sequence shown here is derived from an EMBL/GenBank/DDBJ whole genome shotgun (WGS) entry which is preliminary data.</text>
</comment>
<keyword evidence="7" id="KW-0547">Nucleotide-binding</keyword>
<sequence>MAVFISGSREATEQFAEEYAKTLSPGDTVLLDGEMGAGKTVFAKGVARGLGISDEVTSPTYAYMNDYDGRLFHYDCYRIESPGQAEALGLADYFEMGGICLVEWSENIAPLLPENAKRVTIRKLDGDRREIEY</sequence>
<dbReference type="Gene3D" id="3.40.50.300">
    <property type="entry name" value="P-loop containing nucleotide triphosphate hydrolases"/>
    <property type="match status" value="1"/>
</dbReference>